<dbReference type="InterPro" id="IPR011009">
    <property type="entry name" value="Kinase-like_dom_sf"/>
</dbReference>
<dbReference type="EC" id="2.7.11.1" evidence="1"/>
<comment type="caution">
    <text evidence="14">The sequence shown here is derived from an EMBL/GenBank/DDBJ whole genome shotgun (WGS) entry which is preliminary data.</text>
</comment>
<dbReference type="InterPro" id="IPR000719">
    <property type="entry name" value="Prot_kinase_dom"/>
</dbReference>
<evidence type="ECO:0000313" key="15">
    <source>
        <dbReference type="Proteomes" id="UP001500929"/>
    </source>
</evidence>
<keyword evidence="2" id="KW-0723">Serine/threonine-protein kinase</keyword>
<reference evidence="14 15" key="1">
    <citation type="journal article" date="2019" name="Int. J. Syst. Evol. Microbiol.">
        <title>The Global Catalogue of Microorganisms (GCM) 10K type strain sequencing project: providing services to taxonomists for standard genome sequencing and annotation.</title>
        <authorList>
            <consortium name="The Broad Institute Genomics Platform"/>
            <consortium name="The Broad Institute Genome Sequencing Center for Infectious Disease"/>
            <person name="Wu L."/>
            <person name="Ma J."/>
        </authorList>
    </citation>
    <scope>NUCLEOTIDE SEQUENCE [LARGE SCALE GENOMIC DNA]</scope>
    <source>
        <strain evidence="14 15">JCM 16117</strain>
    </source>
</reference>
<comment type="catalytic activity">
    <reaction evidence="9">
        <text>L-seryl-[protein] + ATP = O-phospho-L-seryl-[protein] + ADP + H(+)</text>
        <dbReference type="Rhea" id="RHEA:17989"/>
        <dbReference type="Rhea" id="RHEA-COMP:9863"/>
        <dbReference type="Rhea" id="RHEA-COMP:11604"/>
        <dbReference type="ChEBI" id="CHEBI:15378"/>
        <dbReference type="ChEBI" id="CHEBI:29999"/>
        <dbReference type="ChEBI" id="CHEBI:30616"/>
        <dbReference type="ChEBI" id="CHEBI:83421"/>
        <dbReference type="ChEBI" id="CHEBI:456216"/>
        <dbReference type="EC" id="2.7.11.1"/>
    </reaction>
</comment>
<dbReference type="Gene3D" id="3.30.200.20">
    <property type="entry name" value="Phosphorylase Kinase, domain 1"/>
    <property type="match status" value="1"/>
</dbReference>
<feature type="domain" description="PASTA" evidence="13">
    <location>
        <begin position="442"/>
        <end position="520"/>
    </location>
</feature>
<dbReference type="PROSITE" id="PS51178">
    <property type="entry name" value="PASTA"/>
    <property type="match status" value="2"/>
</dbReference>
<dbReference type="PANTHER" id="PTHR43289:SF6">
    <property type="entry name" value="SERINE_THREONINE-PROTEIN KINASE NEKL-3"/>
    <property type="match status" value="1"/>
</dbReference>
<sequence>MAEPGERPEGGLAPGAGAGLVSGRFRLGELLGSGGSASVFAADDLDTGLPVALKVLHPHLSRSAAAREGFFAEARAAERLLHPNIVRVLGVGVHDEAGEYGDPQAWIALERAPGVTLAEFVEQRGPLPAAQALAVADGVLSALAYAHAEHLVHRDVSPANVMIALDRRGTLRPSGVRLLDFGLADAAGRAAVGTDVLRGQAADGDVGVLGNVNYLSPEQARGDAVDERGDVYQAGAVLYFALVGAPPFVRPTRRAVMLAHLSAPPPVPSVSRAGVSRALDRVVVRALLKDPAARFASAQEMLLAVRAAATHLAGVAAITPASGTEVKTAVLPRTRGGAAVPPLIATGTATVAPTGTGTRARTAPSVQRPMSQPEADPRQGRAGAALWLIVAAVVGVVVVAWSMAAGGAPSSLAGVAPSGSVAQTSSAAPTAPDPVGSSDAVGPTSGAVPDVVTAAVETSVPAVAGSTSLAARAALEAAGLAVGAVSAEFSALAADTVLRSEPGEGSPLTRGQAVALVVASGTNLVPPVVGSTQTEAQAAVRDAGFTSILSGRASEAPAGSVIASLPADGVELAHGATITLTVSLGPAPGTPVTPTSSAPTPTPTPTPTPR</sequence>
<accession>A0ABN3D8G3</accession>
<dbReference type="PROSITE" id="PS00107">
    <property type="entry name" value="PROTEIN_KINASE_ATP"/>
    <property type="match status" value="1"/>
</dbReference>
<dbReference type="CDD" id="cd14014">
    <property type="entry name" value="STKc_PknB_like"/>
    <property type="match status" value="1"/>
</dbReference>
<proteinExistence type="predicted"/>
<feature type="compositionally biased region" description="Pro residues" evidence="11">
    <location>
        <begin position="600"/>
        <end position="610"/>
    </location>
</feature>
<dbReference type="SMART" id="SM00740">
    <property type="entry name" value="PASTA"/>
    <property type="match status" value="2"/>
</dbReference>
<feature type="region of interest" description="Disordered" evidence="11">
    <location>
        <begin position="415"/>
        <end position="444"/>
    </location>
</feature>
<dbReference type="SUPFAM" id="SSF56112">
    <property type="entry name" value="Protein kinase-like (PK-like)"/>
    <property type="match status" value="1"/>
</dbReference>
<keyword evidence="7 10" id="KW-0067">ATP-binding</keyword>
<dbReference type="Pfam" id="PF03793">
    <property type="entry name" value="PASTA"/>
    <property type="match status" value="2"/>
</dbReference>
<dbReference type="CDD" id="cd06577">
    <property type="entry name" value="PASTA_pknB"/>
    <property type="match status" value="1"/>
</dbReference>
<comment type="catalytic activity">
    <reaction evidence="8">
        <text>L-threonyl-[protein] + ATP = O-phospho-L-threonyl-[protein] + ADP + H(+)</text>
        <dbReference type="Rhea" id="RHEA:46608"/>
        <dbReference type="Rhea" id="RHEA-COMP:11060"/>
        <dbReference type="Rhea" id="RHEA-COMP:11605"/>
        <dbReference type="ChEBI" id="CHEBI:15378"/>
        <dbReference type="ChEBI" id="CHEBI:30013"/>
        <dbReference type="ChEBI" id="CHEBI:30616"/>
        <dbReference type="ChEBI" id="CHEBI:61977"/>
        <dbReference type="ChEBI" id="CHEBI:456216"/>
        <dbReference type="EC" id="2.7.11.1"/>
    </reaction>
</comment>
<dbReference type="Proteomes" id="UP001500929">
    <property type="component" value="Unassembled WGS sequence"/>
</dbReference>
<protein>
    <recommendedName>
        <fullName evidence="1">non-specific serine/threonine protein kinase</fullName>
        <ecNumber evidence="1">2.7.11.1</ecNumber>
    </recommendedName>
</protein>
<evidence type="ECO:0000256" key="7">
    <source>
        <dbReference type="ARBA" id="ARBA00022840"/>
    </source>
</evidence>
<evidence type="ECO:0000256" key="6">
    <source>
        <dbReference type="ARBA" id="ARBA00022777"/>
    </source>
</evidence>
<organism evidence="14 15">
    <name type="scientific">Herbiconiux moechotypicola</name>
    <dbReference type="NCBI Taxonomy" id="637393"/>
    <lineage>
        <taxon>Bacteria</taxon>
        <taxon>Bacillati</taxon>
        <taxon>Actinomycetota</taxon>
        <taxon>Actinomycetes</taxon>
        <taxon>Micrococcales</taxon>
        <taxon>Microbacteriaceae</taxon>
        <taxon>Herbiconiux</taxon>
    </lineage>
</organism>
<dbReference type="Gene3D" id="1.10.510.10">
    <property type="entry name" value="Transferase(Phosphotransferase) domain 1"/>
    <property type="match status" value="1"/>
</dbReference>
<dbReference type="Gene3D" id="3.30.10.20">
    <property type="match status" value="2"/>
</dbReference>
<feature type="compositionally biased region" description="Low complexity" evidence="11">
    <location>
        <begin position="585"/>
        <end position="599"/>
    </location>
</feature>
<evidence type="ECO:0000256" key="1">
    <source>
        <dbReference type="ARBA" id="ARBA00012513"/>
    </source>
</evidence>
<evidence type="ECO:0000256" key="11">
    <source>
        <dbReference type="SAM" id="MobiDB-lite"/>
    </source>
</evidence>
<dbReference type="PROSITE" id="PS50011">
    <property type="entry name" value="PROTEIN_KINASE_DOM"/>
    <property type="match status" value="1"/>
</dbReference>
<keyword evidence="15" id="KW-1185">Reference proteome</keyword>
<dbReference type="RefSeq" id="WP_259477657.1">
    <property type="nucleotide sequence ID" value="NZ_BAAAQY010000001.1"/>
</dbReference>
<dbReference type="Pfam" id="PF00069">
    <property type="entry name" value="Pkinase"/>
    <property type="match status" value="1"/>
</dbReference>
<dbReference type="EMBL" id="BAAAQY010000001">
    <property type="protein sequence ID" value="GAA2223978.1"/>
    <property type="molecule type" value="Genomic_DNA"/>
</dbReference>
<evidence type="ECO:0000313" key="14">
    <source>
        <dbReference type="EMBL" id="GAA2223978.1"/>
    </source>
</evidence>
<dbReference type="InterPro" id="IPR005543">
    <property type="entry name" value="PASTA_dom"/>
</dbReference>
<evidence type="ECO:0000256" key="8">
    <source>
        <dbReference type="ARBA" id="ARBA00047899"/>
    </source>
</evidence>
<evidence type="ECO:0000256" key="4">
    <source>
        <dbReference type="ARBA" id="ARBA00022737"/>
    </source>
</evidence>
<dbReference type="InterPro" id="IPR008266">
    <property type="entry name" value="Tyr_kinase_AS"/>
</dbReference>
<feature type="region of interest" description="Disordered" evidence="11">
    <location>
        <begin position="348"/>
        <end position="378"/>
    </location>
</feature>
<evidence type="ECO:0000256" key="3">
    <source>
        <dbReference type="ARBA" id="ARBA00022679"/>
    </source>
</evidence>
<dbReference type="GO" id="GO:0016301">
    <property type="term" value="F:kinase activity"/>
    <property type="evidence" value="ECO:0007669"/>
    <property type="project" value="UniProtKB-KW"/>
</dbReference>
<evidence type="ECO:0000259" key="13">
    <source>
        <dbReference type="PROSITE" id="PS51178"/>
    </source>
</evidence>
<evidence type="ECO:0000256" key="10">
    <source>
        <dbReference type="PROSITE-ProRule" id="PRU10141"/>
    </source>
</evidence>
<keyword evidence="3" id="KW-0808">Transferase</keyword>
<name>A0ABN3D8G3_9MICO</name>
<evidence type="ECO:0000256" key="5">
    <source>
        <dbReference type="ARBA" id="ARBA00022741"/>
    </source>
</evidence>
<feature type="domain" description="PASTA" evidence="13">
    <location>
        <begin position="521"/>
        <end position="584"/>
    </location>
</feature>
<dbReference type="PROSITE" id="PS00109">
    <property type="entry name" value="PROTEIN_KINASE_TYR"/>
    <property type="match status" value="1"/>
</dbReference>
<evidence type="ECO:0000256" key="9">
    <source>
        <dbReference type="ARBA" id="ARBA00048679"/>
    </source>
</evidence>
<feature type="domain" description="Protein kinase" evidence="12">
    <location>
        <begin position="25"/>
        <end position="312"/>
    </location>
</feature>
<feature type="compositionally biased region" description="Low complexity" evidence="11">
    <location>
        <begin position="348"/>
        <end position="364"/>
    </location>
</feature>
<gene>
    <name evidence="14" type="primary">pknB_1</name>
    <name evidence="14" type="ORF">GCM10009851_04070</name>
</gene>
<evidence type="ECO:0000259" key="12">
    <source>
        <dbReference type="PROSITE" id="PS50011"/>
    </source>
</evidence>
<dbReference type="InterPro" id="IPR017441">
    <property type="entry name" value="Protein_kinase_ATP_BS"/>
</dbReference>
<keyword evidence="5 10" id="KW-0547">Nucleotide-binding</keyword>
<evidence type="ECO:0000256" key="2">
    <source>
        <dbReference type="ARBA" id="ARBA00022527"/>
    </source>
</evidence>
<feature type="binding site" evidence="10">
    <location>
        <position position="54"/>
    </location>
    <ligand>
        <name>ATP</name>
        <dbReference type="ChEBI" id="CHEBI:30616"/>
    </ligand>
</feature>
<keyword evidence="6 14" id="KW-0418">Kinase</keyword>
<feature type="region of interest" description="Disordered" evidence="11">
    <location>
        <begin position="584"/>
        <end position="610"/>
    </location>
</feature>
<dbReference type="PANTHER" id="PTHR43289">
    <property type="entry name" value="MITOGEN-ACTIVATED PROTEIN KINASE KINASE KINASE 20-RELATED"/>
    <property type="match status" value="1"/>
</dbReference>
<keyword evidence="4" id="KW-0677">Repeat</keyword>